<dbReference type="SUPFAM" id="SSF55804">
    <property type="entry name" value="Phoshotransferase/anion transport protein"/>
    <property type="match status" value="1"/>
</dbReference>
<evidence type="ECO:0000313" key="8">
    <source>
        <dbReference type="Proteomes" id="UP001501510"/>
    </source>
</evidence>
<dbReference type="Gene3D" id="1.10.10.10">
    <property type="entry name" value="Winged helix-like DNA-binding domain superfamily/Winged helix DNA-binding domain"/>
    <property type="match status" value="1"/>
</dbReference>
<comment type="caution">
    <text evidence="7">The sequence shown here is derived from an EMBL/GenBank/DDBJ whole genome shotgun (WGS) entry which is preliminary data.</text>
</comment>
<evidence type="ECO:0000256" key="2">
    <source>
        <dbReference type="ARBA" id="ARBA00023015"/>
    </source>
</evidence>
<dbReference type="Pfam" id="PF00874">
    <property type="entry name" value="PRD"/>
    <property type="match status" value="1"/>
</dbReference>
<dbReference type="PANTHER" id="PTHR30185:SF18">
    <property type="entry name" value="TRANSCRIPTIONAL REGULATOR MTLR"/>
    <property type="match status" value="1"/>
</dbReference>
<evidence type="ECO:0000259" key="5">
    <source>
        <dbReference type="PROSITE" id="PS51094"/>
    </source>
</evidence>
<dbReference type="Pfam" id="PF00359">
    <property type="entry name" value="PTS_EIIA_2"/>
    <property type="match status" value="1"/>
</dbReference>
<dbReference type="InterPro" id="IPR050661">
    <property type="entry name" value="BglG_antiterminators"/>
</dbReference>
<dbReference type="PANTHER" id="PTHR30185">
    <property type="entry name" value="CRYPTIC BETA-GLUCOSIDE BGL OPERON ANTITERMINATOR"/>
    <property type="match status" value="1"/>
</dbReference>
<dbReference type="InterPro" id="IPR011608">
    <property type="entry name" value="PRD"/>
</dbReference>
<protein>
    <submittedName>
        <fullName evidence="7">BglG family transcription antiterminator</fullName>
    </submittedName>
</protein>
<dbReference type="PROSITE" id="PS51094">
    <property type="entry name" value="PTS_EIIA_TYPE_2"/>
    <property type="match status" value="1"/>
</dbReference>
<dbReference type="Pfam" id="PF08279">
    <property type="entry name" value="HTH_11"/>
    <property type="match status" value="1"/>
</dbReference>
<accession>A0ABN1J7Y4</accession>
<gene>
    <name evidence="7" type="ORF">GCM10008906_00190</name>
</gene>
<dbReference type="CDD" id="cd00211">
    <property type="entry name" value="PTS_IIA_fru"/>
    <property type="match status" value="1"/>
</dbReference>
<feature type="domain" description="PRD" evidence="6">
    <location>
        <begin position="171"/>
        <end position="279"/>
    </location>
</feature>
<dbReference type="Gene3D" id="1.10.1790.10">
    <property type="entry name" value="PRD domain"/>
    <property type="match status" value="1"/>
</dbReference>
<dbReference type="RefSeq" id="WP_343757582.1">
    <property type="nucleotide sequence ID" value="NZ_BAAACG010000001.1"/>
</dbReference>
<evidence type="ECO:0000313" key="7">
    <source>
        <dbReference type="EMBL" id="GAA0731560.1"/>
    </source>
</evidence>
<proteinExistence type="predicted"/>
<dbReference type="Pfam" id="PF05043">
    <property type="entry name" value="Mga"/>
    <property type="match status" value="1"/>
</dbReference>
<dbReference type="Gene3D" id="3.40.930.10">
    <property type="entry name" value="Mannitol-specific EII, Chain A"/>
    <property type="match status" value="1"/>
</dbReference>
<dbReference type="InterPro" id="IPR013196">
    <property type="entry name" value="HTH_11"/>
</dbReference>
<evidence type="ECO:0000256" key="1">
    <source>
        <dbReference type="ARBA" id="ARBA00022737"/>
    </source>
</evidence>
<keyword evidence="8" id="KW-1185">Reference proteome</keyword>
<dbReference type="SUPFAM" id="SSF63520">
    <property type="entry name" value="PTS-regulatory domain, PRD"/>
    <property type="match status" value="2"/>
</dbReference>
<evidence type="ECO:0000256" key="4">
    <source>
        <dbReference type="ARBA" id="ARBA00023163"/>
    </source>
</evidence>
<dbReference type="EMBL" id="BAAACG010000001">
    <property type="protein sequence ID" value="GAA0731560.1"/>
    <property type="molecule type" value="Genomic_DNA"/>
</dbReference>
<feature type="domain" description="PRD" evidence="6">
    <location>
        <begin position="287"/>
        <end position="394"/>
    </location>
</feature>
<dbReference type="Proteomes" id="UP001501510">
    <property type="component" value="Unassembled WGS sequence"/>
</dbReference>
<sequence>MLFSKRQKEIIDYLSNNHSWVTGKNLGEIFNVSSRTIRNDILSIKKYTNDDIILSSKSNGYRFNNEYNNLSNIEELFIMNSSDRLIYILSQLILNDNSINMYTLCEKLFISESTLLGDIATLKNLINTLNFKNVTLFKDVNTIILKCETNSYDKLITSIIKLINTDPSNSILTKIFTTFDVKKLSSTISKYLISIDFTSKYLTLTDIIAYTGLILERTYLDKKPPIIKNFTVNTHSYEFLLSKSIIELLEKEFFIDINNSELTYFTYNISSLINFENKERALRLNVKSTDKLYTILTEILNELNEEFQVNLKFSPKIMYDLMLHIKIALLRIRFGILINNPLKEKMRNEYPFIYDMGLRMSEKIHKKLNLKLTQDEISYLVSYLGVAFNQSNLNLSMKNSLNILLIVLEGNATSNHISHTICNLFDNKKIDITSISTNYEVKTYEKNFHKYDLIITTSNLLCQSIKSCLLIHPSFNLIDQFKVKNTLNDLLKNLKKHNFEIIFSHFFNEEFFHTNINLETRDDSINYMCNTLKLKNYIDDNYVKSVFERENLISTAINTGVALPHATNARSIKTTVFVTIFKKPINWDKTKIKSAFLFAINKKDAPQLSIIYDLVINIFSDKNKVEDLSKITLFKDFKKLLWETYFEN</sequence>
<dbReference type="InterPro" id="IPR007737">
    <property type="entry name" value="Mga_HTH"/>
</dbReference>
<dbReference type="InterPro" id="IPR036390">
    <property type="entry name" value="WH_DNA-bd_sf"/>
</dbReference>
<keyword evidence="3" id="KW-0010">Activator</keyword>
<dbReference type="Gene3D" id="3.40.50.2300">
    <property type="match status" value="1"/>
</dbReference>
<reference evidence="7 8" key="1">
    <citation type="journal article" date="2019" name="Int. J. Syst. Evol. Microbiol.">
        <title>The Global Catalogue of Microorganisms (GCM) 10K type strain sequencing project: providing services to taxonomists for standard genome sequencing and annotation.</title>
        <authorList>
            <consortium name="The Broad Institute Genomics Platform"/>
            <consortium name="The Broad Institute Genome Sequencing Center for Infectious Disease"/>
            <person name="Wu L."/>
            <person name="Ma J."/>
        </authorList>
    </citation>
    <scope>NUCLEOTIDE SEQUENCE [LARGE SCALE GENOMIC DNA]</scope>
    <source>
        <strain evidence="7 8">JCM 1407</strain>
    </source>
</reference>
<dbReference type="InterPro" id="IPR036388">
    <property type="entry name" value="WH-like_DNA-bd_sf"/>
</dbReference>
<keyword evidence="1" id="KW-0677">Repeat</keyword>
<dbReference type="SUPFAM" id="SSF46785">
    <property type="entry name" value="Winged helix' DNA-binding domain"/>
    <property type="match status" value="1"/>
</dbReference>
<dbReference type="InterPro" id="IPR016152">
    <property type="entry name" value="PTrfase/Anion_transptr"/>
</dbReference>
<keyword evidence="4" id="KW-0804">Transcription</keyword>
<dbReference type="InterPro" id="IPR036634">
    <property type="entry name" value="PRD_sf"/>
</dbReference>
<keyword evidence="2" id="KW-0805">Transcription regulation</keyword>
<name>A0ABN1J7Y4_9CLOT</name>
<evidence type="ECO:0000256" key="3">
    <source>
        <dbReference type="ARBA" id="ARBA00023159"/>
    </source>
</evidence>
<evidence type="ECO:0000259" key="6">
    <source>
        <dbReference type="PROSITE" id="PS51372"/>
    </source>
</evidence>
<dbReference type="InterPro" id="IPR002178">
    <property type="entry name" value="PTS_EIIA_type-2_dom"/>
</dbReference>
<dbReference type="PROSITE" id="PS51372">
    <property type="entry name" value="PRD_2"/>
    <property type="match status" value="2"/>
</dbReference>
<organism evidence="7 8">
    <name type="scientific">Clostridium oceanicum</name>
    <dbReference type="NCBI Taxonomy" id="1543"/>
    <lineage>
        <taxon>Bacteria</taxon>
        <taxon>Bacillati</taxon>
        <taxon>Bacillota</taxon>
        <taxon>Clostridia</taxon>
        <taxon>Eubacteriales</taxon>
        <taxon>Clostridiaceae</taxon>
        <taxon>Clostridium</taxon>
    </lineage>
</organism>
<feature type="domain" description="PTS EIIA type-2" evidence="5">
    <location>
        <begin position="505"/>
        <end position="644"/>
    </location>
</feature>